<proteinExistence type="predicted"/>
<dbReference type="KEGG" id="pbf:CFX0092_P0039"/>
<organism evidence="1 2">
    <name type="scientific">Candidatus Promineifilum breve</name>
    <dbReference type="NCBI Taxonomy" id="1806508"/>
    <lineage>
        <taxon>Bacteria</taxon>
        <taxon>Bacillati</taxon>
        <taxon>Chloroflexota</taxon>
        <taxon>Ardenticatenia</taxon>
        <taxon>Candidatus Promineifilales</taxon>
        <taxon>Candidatus Promineifilaceae</taxon>
        <taxon>Candidatus Promineifilum</taxon>
    </lineage>
</organism>
<evidence type="ECO:0000313" key="1">
    <source>
        <dbReference type="EMBL" id="CUS06439.1"/>
    </source>
</evidence>
<sequence length="77" mass="8402">MNSTAAIAIGPWRRARREYRHAAAQCSRLLFVGYLPPGTHIEIRCPACGRVHVIDVAGGDKWSDESTDGPPAVDTEQ</sequence>
<dbReference type="AlphaFoldDB" id="A0A160T9B2"/>
<dbReference type="OrthoDB" id="8242572at2"/>
<name>A0A160T9B2_9CHLR</name>
<gene>
    <name evidence="1" type="ORF">CFX0092_P0039</name>
</gene>
<geneLocation type="plasmid" evidence="1 2">
    <name>III</name>
</geneLocation>
<dbReference type="Proteomes" id="UP000215027">
    <property type="component" value="Plasmid III"/>
</dbReference>
<keyword evidence="2" id="KW-1185">Reference proteome</keyword>
<keyword evidence="1" id="KW-0614">Plasmid</keyword>
<dbReference type="EMBL" id="LN890657">
    <property type="protein sequence ID" value="CUS06439.1"/>
    <property type="molecule type" value="Genomic_DNA"/>
</dbReference>
<reference evidence="1" key="1">
    <citation type="submission" date="2016-01" db="EMBL/GenBank/DDBJ databases">
        <authorList>
            <person name="Mcilroy J.S."/>
            <person name="Karst M S."/>
            <person name="Albertsen M."/>
        </authorList>
    </citation>
    <scope>NUCLEOTIDE SEQUENCE</scope>
    <source>
        <strain evidence="1">Cfx-K</strain>
        <plasmid evidence="1">III</plasmid>
    </source>
</reference>
<protein>
    <submittedName>
        <fullName evidence="1">Uncharacterized protein</fullName>
    </submittedName>
</protein>
<evidence type="ECO:0000313" key="2">
    <source>
        <dbReference type="Proteomes" id="UP000215027"/>
    </source>
</evidence>
<accession>A0A160T9B2</accession>
<dbReference type="RefSeq" id="WP_095045733.1">
    <property type="nucleotide sequence ID" value="NZ_LN890657.1"/>
</dbReference>